<evidence type="ECO:0000313" key="2">
    <source>
        <dbReference type="EMBL" id="TQD90166.1"/>
    </source>
</evidence>
<name>A0A540LUS7_MALBA</name>
<comment type="caution">
    <text evidence="2">The sequence shown here is derived from an EMBL/GenBank/DDBJ whole genome shotgun (WGS) entry which is preliminary data.</text>
</comment>
<accession>A0A540LUS7</accession>
<dbReference type="EMBL" id="VIEB01000459">
    <property type="protein sequence ID" value="TQD90166.1"/>
    <property type="molecule type" value="Genomic_DNA"/>
</dbReference>
<organism evidence="2 3">
    <name type="scientific">Malus baccata</name>
    <name type="common">Siberian crab apple</name>
    <name type="synonym">Pyrus baccata</name>
    <dbReference type="NCBI Taxonomy" id="106549"/>
    <lineage>
        <taxon>Eukaryota</taxon>
        <taxon>Viridiplantae</taxon>
        <taxon>Streptophyta</taxon>
        <taxon>Embryophyta</taxon>
        <taxon>Tracheophyta</taxon>
        <taxon>Spermatophyta</taxon>
        <taxon>Magnoliopsida</taxon>
        <taxon>eudicotyledons</taxon>
        <taxon>Gunneridae</taxon>
        <taxon>Pentapetalae</taxon>
        <taxon>rosids</taxon>
        <taxon>fabids</taxon>
        <taxon>Rosales</taxon>
        <taxon>Rosaceae</taxon>
        <taxon>Amygdaloideae</taxon>
        <taxon>Maleae</taxon>
        <taxon>Malus</taxon>
    </lineage>
</organism>
<dbReference type="AlphaFoldDB" id="A0A540LUS7"/>
<evidence type="ECO:0000313" key="3">
    <source>
        <dbReference type="Proteomes" id="UP000315295"/>
    </source>
</evidence>
<evidence type="ECO:0000256" key="1">
    <source>
        <dbReference type="SAM" id="MobiDB-lite"/>
    </source>
</evidence>
<protein>
    <submittedName>
        <fullName evidence="2">Uncharacterized protein</fullName>
    </submittedName>
</protein>
<proteinExistence type="predicted"/>
<reference evidence="2 3" key="1">
    <citation type="journal article" date="2019" name="G3 (Bethesda)">
        <title>Sequencing of a Wild Apple (Malus baccata) Genome Unravels the Differences Between Cultivated and Wild Apple Species Regarding Disease Resistance and Cold Tolerance.</title>
        <authorList>
            <person name="Chen X."/>
        </authorList>
    </citation>
    <scope>NUCLEOTIDE SEQUENCE [LARGE SCALE GENOMIC DNA]</scope>
    <source>
        <strain evidence="3">cv. Shandingzi</strain>
        <tissue evidence="2">Leaves</tissue>
    </source>
</reference>
<keyword evidence="3" id="KW-1185">Reference proteome</keyword>
<feature type="region of interest" description="Disordered" evidence="1">
    <location>
        <begin position="1"/>
        <end position="21"/>
    </location>
</feature>
<gene>
    <name evidence="2" type="ORF">C1H46_024272</name>
</gene>
<sequence>MHKPATYQKGHDIHFRPQPNNRSECATAFVAGDALAGGDDGNVSTGDKTAHDATAVARGSSDCDVYSPNHDGEYDRTFATDDALAGGNNGGACKTET</sequence>
<dbReference type="Proteomes" id="UP000315295">
    <property type="component" value="Unassembled WGS sequence"/>
</dbReference>